<dbReference type="KEGG" id="bkw:BkAM31D_11410"/>
<feature type="transmembrane region" description="Helical" evidence="1">
    <location>
        <begin position="36"/>
        <end position="60"/>
    </location>
</feature>
<dbReference type="AlphaFoldDB" id="A0A1X9MAD4"/>
<name>A0A1X9MAD4_9BACI</name>
<dbReference type="RefSeq" id="WP_066151382.1">
    <property type="nucleotide sequence ID" value="NZ_CP020814.1"/>
</dbReference>
<dbReference type="STRING" id="199441.BkAM31D_11410"/>
<keyword evidence="3" id="KW-1185">Reference proteome</keyword>
<organism evidence="2 3">
    <name type="scientific">Halalkalibacter krulwichiae</name>
    <dbReference type="NCBI Taxonomy" id="199441"/>
    <lineage>
        <taxon>Bacteria</taxon>
        <taxon>Bacillati</taxon>
        <taxon>Bacillota</taxon>
        <taxon>Bacilli</taxon>
        <taxon>Bacillales</taxon>
        <taxon>Bacillaceae</taxon>
        <taxon>Halalkalibacter</taxon>
    </lineage>
</organism>
<dbReference type="Proteomes" id="UP000193006">
    <property type="component" value="Chromosome"/>
</dbReference>
<reference evidence="2 3" key="1">
    <citation type="submission" date="2017-04" db="EMBL/GenBank/DDBJ databases">
        <title>Bacillus krulwichiae AM31D Genome sequencing and assembly.</title>
        <authorList>
            <person name="Krulwich T.A."/>
            <person name="Anastor L."/>
            <person name="Ehrlich R."/>
            <person name="Ehrlich G.D."/>
            <person name="Janto B."/>
        </authorList>
    </citation>
    <scope>NUCLEOTIDE SEQUENCE [LARGE SCALE GENOMIC DNA]</scope>
    <source>
        <strain evidence="2 3">AM31D</strain>
    </source>
</reference>
<gene>
    <name evidence="2" type="ORF">BkAM31D_11410</name>
</gene>
<proteinExistence type="predicted"/>
<keyword evidence="1" id="KW-0472">Membrane</keyword>
<accession>A0A1X9MAD4</accession>
<protein>
    <submittedName>
        <fullName evidence="2">Uncharacterized protein</fullName>
    </submittedName>
</protein>
<evidence type="ECO:0000313" key="3">
    <source>
        <dbReference type="Proteomes" id="UP000193006"/>
    </source>
</evidence>
<evidence type="ECO:0000256" key="1">
    <source>
        <dbReference type="SAM" id="Phobius"/>
    </source>
</evidence>
<feature type="transmembrane region" description="Helical" evidence="1">
    <location>
        <begin position="6"/>
        <end position="29"/>
    </location>
</feature>
<dbReference type="EMBL" id="CP020814">
    <property type="protein sequence ID" value="ARK30385.1"/>
    <property type="molecule type" value="Genomic_DNA"/>
</dbReference>
<keyword evidence="1" id="KW-0812">Transmembrane</keyword>
<sequence length="61" mass="6884">MEDIQIIIFVLVLFLLTGLFGGIGIWNILHRNKKRALWSFGIGVAMIVLYLITMFSFGLLG</sequence>
<keyword evidence="1" id="KW-1133">Transmembrane helix</keyword>
<evidence type="ECO:0000313" key="2">
    <source>
        <dbReference type="EMBL" id="ARK30385.1"/>
    </source>
</evidence>